<reference evidence="3" key="1">
    <citation type="submission" date="2021-02" db="EMBL/GenBank/DDBJ databases">
        <authorList>
            <person name="Nowell W R."/>
        </authorList>
    </citation>
    <scope>NUCLEOTIDE SEQUENCE</scope>
</reference>
<keyword evidence="5" id="KW-1185">Reference proteome</keyword>
<evidence type="ECO:0000313" key="4">
    <source>
        <dbReference type="Proteomes" id="UP000663854"/>
    </source>
</evidence>
<proteinExistence type="predicted"/>
<evidence type="ECO:0000256" key="1">
    <source>
        <dbReference type="SAM" id="Phobius"/>
    </source>
</evidence>
<evidence type="ECO:0000313" key="2">
    <source>
        <dbReference type="EMBL" id="CAF0734341.1"/>
    </source>
</evidence>
<keyword evidence="1" id="KW-0472">Membrane</keyword>
<organism evidence="3 4">
    <name type="scientific">Rotaria sordida</name>
    <dbReference type="NCBI Taxonomy" id="392033"/>
    <lineage>
        <taxon>Eukaryota</taxon>
        <taxon>Metazoa</taxon>
        <taxon>Spiralia</taxon>
        <taxon>Gnathifera</taxon>
        <taxon>Rotifera</taxon>
        <taxon>Eurotatoria</taxon>
        <taxon>Bdelloidea</taxon>
        <taxon>Philodinida</taxon>
        <taxon>Philodinidae</taxon>
        <taxon>Rotaria</taxon>
    </lineage>
</organism>
<dbReference type="EMBL" id="CAJNOH010000011">
    <property type="protein sequence ID" value="CAF0747843.1"/>
    <property type="molecule type" value="Genomic_DNA"/>
</dbReference>
<feature type="transmembrane region" description="Helical" evidence="1">
    <location>
        <begin position="281"/>
        <end position="308"/>
    </location>
</feature>
<dbReference type="AlphaFoldDB" id="A0A813PAV9"/>
<evidence type="ECO:0000313" key="3">
    <source>
        <dbReference type="EMBL" id="CAF0747843.1"/>
    </source>
</evidence>
<feature type="transmembrane region" description="Helical" evidence="1">
    <location>
        <begin position="42"/>
        <end position="65"/>
    </location>
</feature>
<protein>
    <recommendedName>
        <fullName evidence="6">G-protein coupled receptors family 1 profile domain-containing protein</fullName>
    </recommendedName>
</protein>
<dbReference type="Proteomes" id="UP000663854">
    <property type="component" value="Unassembled WGS sequence"/>
</dbReference>
<gene>
    <name evidence="2" type="ORF">JXQ802_LOCUS728</name>
    <name evidence="3" type="ORF">PYM288_LOCUS1928</name>
</gene>
<keyword evidence="1" id="KW-1133">Transmembrane helix</keyword>
<comment type="caution">
    <text evidence="3">The sequence shown here is derived from an EMBL/GenBank/DDBJ whole genome shotgun (WGS) entry which is preliminary data.</text>
</comment>
<dbReference type="Proteomes" id="UP000663870">
    <property type="component" value="Unassembled WGS sequence"/>
</dbReference>
<keyword evidence="1" id="KW-0812">Transmembrane</keyword>
<name>A0A813PAV9_9BILA</name>
<feature type="transmembrane region" description="Helical" evidence="1">
    <location>
        <begin position="158"/>
        <end position="178"/>
    </location>
</feature>
<feature type="transmembrane region" description="Helical" evidence="1">
    <location>
        <begin position="239"/>
        <end position="261"/>
    </location>
</feature>
<accession>A0A813PAV9</accession>
<dbReference type="EMBL" id="CAJNOL010000007">
    <property type="protein sequence ID" value="CAF0734341.1"/>
    <property type="molecule type" value="Genomic_DNA"/>
</dbReference>
<feature type="transmembrane region" description="Helical" evidence="1">
    <location>
        <begin position="121"/>
        <end position="138"/>
    </location>
</feature>
<feature type="transmembrane region" description="Helical" evidence="1">
    <location>
        <begin position="77"/>
        <end position="101"/>
    </location>
</feature>
<evidence type="ECO:0000313" key="5">
    <source>
        <dbReference type="Proteomes" id="UP000663870"/>
    </source>
</evidence>
<sequence>MATTTPILTSNTISSDEILSESSLTPTNDTNKSEIDKFITNFLLIIFPLYICAILLNFLSIYSILMAKIYRQYLSNVLLAVICIGALINLHGLMFLILLRWTNTSSSTQLCSSSLYVRDNGSILIYTHVLLLAFERILANLKKHPTNLNNKRIQKAHLFLIVMSLISIILSLTVPIYTLTRSSFSSINGLCTPDEIESYKKYLHWIYYGFGHSFVWSSCILLTIFLIRKTTISYSTLIPMNRIILIISFSTCINLLISTLFDDIIGIGDKKILDTLDGSSITTIFLMNLRDFISIIDKILIGLLFFLFRPEIRLWLYESMKKFQLNKNETIIPQRLEIHNVIDDNYYETDDGQLHPPADI</sequence>
<evidence type="ECO:0008006" key="6">
    <source>
        <dbReference type="Google" id="ProtNLM"/>
    </source>
</evidence>
<feature type="transmembrane region" description="Helical" evidence="1">
    <location>
        <begin position="205"/>
        <end position="227"/>
    </location>
</feature>